<reference evidence="1" key="1">
    <citation type="submission" date="2021-02" db="EMBL/GenBank/DDBJ databases">
        <authorList>
            <person name="Nowell W R."/>
        </authorList>
    </citation>
    <scope>NUCLEOTIDE SEQUENCE</scope>
    <source>
        <strain evidence="1">Ploen Becks lab</strain>
    </source>
</reference>
<protein>
    <submittedName>
        <fullName evidence="1">Uncharacterized protein</fullName>
    </submittedName>
</protein>
<accession>A0A814P4P8</accession>
<feature type="non-terminal residue" evidence="1">
    <location>
        <position position="1"/>
    </location>
</feature>
<dbReference type="OrthoDB" id="8000644at2759"/>
<evidence type="ECO:0000313" key="1">
    <source>
        <dbReference type="EMBL" id="CAF1102765.1"/>
    </source>
</evidence>
<dbReference type="EMBL" id="CAJNOC010007655">
    <property type="protein sequence ID" value="CAF1102765.1"/>
    <property type="molecule type" value="Genomic_DNA"/>
</dbReference>
<sequence length="355" mass="41593">QLIGNKLKFLNQSSESNRVGEEIVKATLKLCILEISKGMIDNVSIHFENLKDDNKIDQVLKSVNDDFGQLNQLKNIVNFIKKLPRCSQHAQAFSFLFEMIKSSNHFDNRIILSVFNSMKCFSDCIGNRTIQQLNTDLQEAILIFLNDYLPEIVKHTYSNNFEKTLKFIINLPWLLHWYEGYNALFYSMKQNGHFDSTHLVKLAYRVKDEINKPNEASVIEQLREVFKNLKDQFPKGVLDLLWDPWIVIESRLHPGHTLYGGGTGNVYVCSDNYYEGENSRVLHATDEDIAKIFEENPIGVRDFWEVIPVQNGSYYFFKNKYNQRILHAKNTFGYGCWYVEAYKFYAYTNQEWIIR</sequence>
<gene>
    <name evidence="1" type="ORF">OXX778_LOCUS21236</name>
</gene>
<comment type="caution">
    <text evidence="1">The sequence shown here is derived from an EMBL/GenBank/DDBJ whole genome shotgun (WGS) entry which is preliminary data.</text>
</comment>
<evidence type="ECO:0000313" key="2">
    <source>
        <dbReference type="Proteomes" id="UP000663879"/>
    </source>
</evidence>
<organism evidence="1 2">
    <name type="scientific">Brachionus calyciflorus</name>
    <dbReference type="NCBI Taxonomy" id="104777"/>
    <lineage>
        <taxon>Eukaryota</taxon>
        <taxon>Metazoa</taxon>
        <taxon>Spiralia</taxon>
        <taxon>Gnathifera</taxon>
        <taxon>Rotifera</taxon>
        <taxon>Eurotatoria</taxon>
        <taxon>Monogononta</taxon>
        <taxon>Pseudotrocha</taxon>
        <taxon>Ploima</taxon>
        <taxon>Brachionidae</taxon>
        <taxon>Brachionus</taxon>
    </lineage>
</organism>
<dbReference type="AlphaFoldDB" id="A0A814P4P8"/>
<name>A0A814P4P8_9BILA</name>
<proteinExistence type="predicted"/>
<keyword evidence="2" id="KW-1185">Reference proteome</keyword>
<dbReference type="Proteomes" id="UP000663879">
    <property type="component" value="Unassembled WGS sequence"/>
</dbReference>